<sequence length="85" mass="9395">MQKSLAFLFSCLLSGLITARIVVAADIAATHVYHNHMPNFWPYYDVGQYDSLPVGTPIRYTSDGQVIRLKENPPSSEAAPQTNKA</sequence>
<protein>
    <recommendedName>
        <fullName evidence="5">Nickel/cobalt transporter regulator</fullName>
    </recommendedName>
</protein>
<dbReference type="EMBL" id="CAADFA010000031">
    <property type="protein sequence ID" value="VFJ45870.1"/>
    <property type="molecule type" value="Genomic_DNA"/>
</dbReference>
<dbReference type="AlphaFoldDB" id="A0A450S2J5"/>
<feature type="signal peptide" evidence="1">
    <location>
        <begin position="1"/>
        <end position="24"/>
    </location>
</feature>
<proteinExistence type="predicted"/>
<reference evidence="2" key="1">
    <citation type="submission" date="2019-02" db="EMBL/GenBank/DDBJ databases">
        <authorList>
            <person name="Gruber-Vodicka R. H."/>
            <person name="Seah K. B. B."/>
        </authorList>
    </citation>
    <scope>NUCLEOTIDE SEQUENCE</scope>
    <source>
        <strain evidence="3">BECK_BZ163</strain>
        <strain evidence="4">BECK_BZ164</strain>
        <strain evidence="2">BECK_BZ165</strain>
    </source>
</reference>
<evidence type="ECO:0000313" key="2">
    <source>
        <dbReference type="EMBL" id="VFJ45870.1"/>
    </source>
</evidence>
<evidence type="ECO:0000313" key="4">
    <source>
        <dbReference type="EMBL" id="VFK08351.1"/>
    </source>
</evidence>
<accession>A0A450S2J5</accession>
<gene>
    <name evidence="3" type="ORF">BECKFM1743A_GA0114220_100671</name>
    <name evidence="4" type="ORF">BECKFM1743B_GA0114221_100671</name>
    <name evidence="2" type="ORF">BECKFM1743C_GA0114222_1003112</name>
</gene>
<evidence type="ECO:0000313" key="3">
    <source>
        <dbReference type="EMBL" id="VFJ49098.1"/>
    </source>
</evidence>
<dbReference type="EMBL" id="CAADFL010000067">
    <property type="protein sequence ID" value="VFK08351.1"/>
    <property type="molecule type" value="Genomic_DNA"/>
</dbReference>
<name>A0A450S2J5_9GAMM</name>
<feature type="chain" id="PRO_5036113338" description="Nickel/cobalt transporter regulator" evidence="1">
    <location>
        <begin position="25"/>
        <end position="85"/>
    </location>
</feature>
<organism evidence="2">
    <name type="scientific">Candidatus Kentrum sp. FM</name>
    <dbReference type="NCBI Taxonomy" id="2126340"/>
    <lineage>
        <taxon>Bacteria</taxon>
        <taxon>Pseudomonadati</taxon>
        <taxon>Pseudomonadota</taxon>
        <taxon>Gammaproteobacteria</taxon>
        <taxon>Candidatus Kentrum</taxon>
    </lineage>
</organism>
<evidence type="ECO:0000256" key="1">
    <source>
        <dbReference type="SAM" id="SignalP"/>
    </source>
</evidence>
<evidence type="ECO:0008006" key="5">
    <source>
        <dbReference type="Google" id="ProtNLM"/>
    </source>
</evidence>
<dbReference type="EMBL" id="CAADEZ010000067">
    <property type="protein sequence ID" value="VFJ49098.1"/>
    <property type="molecule type" value="Genomic_DNA"/>
</dbReference>
<keyword evidence="1" id="KW-0732">Signal</keyword>